<organism evidence="12 13">
    <name type="scientific">Babesia ovata</name>
    <dbReference type="NCBI Taxonomy" id="189622"/>
    <lineage>
        <taxon>Eukaryota</taxon>
        <taxon>Sar</taxon>
        <taxon>Alveolata</taxon>
        <taxon>Apicomplexa</taxon>
        <taxon>Aconoidasida</taxon>
        <taxon>Piroplasmida</taxon>
        <taxon>Babesiidae</taxon>
        <taxon>Babesia</taxon>
    </lineage>
</organism>
<dbReference type="Pfam" id="PF05129">
    <property type="entry name" value="Zn_ribbon_Elf1"/>
    <property type="match status" value="1"/>
</dbReference>
<comment type="caution">
    <text evidence="12">The sequence shown here is derived from an EMBL/GenBank/DDBJ whole genome shotgun (WGS) entry which is preliminary data.</text>
</comment>
<keyword evidence="13" id="KW-1185">Reference proteome</keyword>
<dbReference type="FunFam" id="2.20.25.190:FF:000001">
    <property type="entry name" value="Transcription elongation factor 1 homolog"/>
    <property type="match status" value="1"/>
</dbReference>
<gene>
    <name evidence="12" type="ORF">BOVATA_039690</name>
</gene>
<evidence type="ECO:0000256" key="5">
    <source>
        <dbReference type="ARBA" id="ARBA00022771"/>
    </source>
</evidence>
<name>A0A2H6KHK4_9APIC</name>
<dbReference type="AlphaFoldDB" id="A0A2H6KHK4"/>
<keyword evidence="7 10" id="KW-0805">Transcription regulation</keyword>
<sequence>MAKRKTKKVQLSRAQLMQKRRGKLDKEFLCYYCQHEKSVAIKIDNQSGVGFLSCRICGVKFSTRVTVLDEAVDVYALWMDSCREGQRGDTAPQKKGTADTVSTQAPLQSKSIAKKTQSEHDTPRADKNTPAADAATPEDALLDSKEEANTAKPSSIDPELASAAFSAIGGGKRSKRIIDAVEETHDETEYAVGTLTGENLFEDD</sequence>
<evidence type="ECO:0000313" key="13">
    <source>
        <dbReference type="Proteomes" id="UP000236319"/>
    </source>
</evidence>
<evidence type="ECO:0000256" key="10">
    <source>
        <dbReference type="RuleBase" id="RU364033"/>
    </source>
</evidence>
<dbReference type="InterPro" id="IPR038567">
    <property type="entry name" value="T_Elf1_sf"/>
</dbReference>
<dbReference type="GO" id="GO:0008270">
    <property type="term" value="F:zinc ion binding"/>
    <property type="evidence" value="ECO:0007669"/>
    <property type="project" value="UniProtKB-KW"/>
</dbReference>
<comment type="similarity">
    <text evidence="3 10">Belongs to the ELOF1 family.</text>
</comment>
<comment type="subcellular location">
    <subcellularLocation>
        <location evidence="2 10">Nucleus</location>
    </subcellularLocation>
</comment>
<evidence type="ECO:0000256" key="11">
    <source>
        <dbReference type="SAM" id="MobiDB-lite"/>
    </source>
</evidence>
<keyword evidence="6 10" id="KW-0862">Zinc</keyword>
<feature type="compositionally biased region" description="Basic and acidic residues" evidence="11">
    <location>
        <begin position="116"/>
        <end position="127"/>
    </location>
</feature>
<evidence type="ECO:0000256" key="6">
    <source>
        <dbReference type="ARBA" id="ARBA00022833"/>
    </source>
</evidence>
<keyword evidence="12" id="KW-0251">Elongation factor</keyword>
<dbReference type="GO" id="GO:0006368">
    <property type="term" value="P:transcription elongation by RNA polymerase II"/>
    <property type="evidence" value="ECO:0007669"/>
    <property type="project" value="TreeGrafter"/>
</dbReference>
<feature type="compositionally biased region" description="Low complexity" evidence="11">
    <location>
        <begin position="129"/>
        <end position="139"/>
    </location>
</feature>
<dbReference type="PANTHER" id="PTHR20934">
    <property type="entry name" value="TRANSCRIPTION ELONGATION FACTOR 1 HOMOLOG"/>
    <property type="match status" value="1"/>
</dbReference>
<dbReference type="GeneID" id="39876246"/>
<protein>
    <recommendedName>
        <fullName evidence="10">Transcription elongation factor 1 homolog</fullName>
    </recommendedName>
</protein>
<reference evidence="12 13" key="1">
    <citation type="journal article" date="2017" name="BMC Genomics">
        <title>Whole-genome assembly of Babesia ovata and comparative genomics between closely related pathogens.</title>
        <authorList>
            <person name="Yamagishi J."/>
            <person name="Asada M."/>
            <person name="Hakimi H."/>
            <person name="Tanaka T.Q."/>
            <person name="Sugimoto C."/>
            <person name="Kawazu S."/>
        </authorList>
    </citation>
    <scope>NUCLEOTIDE SEQUENCE [LARGE SCALE GENOMIC DNA]</scope>
    <source>
        <strain evidence="12 13">Miyake</strain>
    </source>
</reference>
<dbReference type="GO" id="GO:0008023">
    <property type="term" value="C:transcription elongation factor complex"/>
    <property type="evidence" value="ECO:0007669"/>
    <property type="project" value="TreeGrafter"/>
</dbReference>
<evidence type="ECO:0000256" key="9">
    <source>
        <dbReference type="ARBA" id="ARBA00023242"/>
    </source>
</evidence>
<evidence type="ECO:0000256" key="2">
    <source>
        <dbReference type="ARBA" id="ARBA00004123"/>
    </source>
</evidence>
<dbReference type="Gene3D" id="2.20.25.190">
    <property type="match status" value="1"/>
</dbReference>
<evidence type="ECO:0000256" key="1">
    <source>
        <dbReference type="ARBA" id="ARBA00003357"/>
    </source>
</evidence>
<dbReference type="VEuPathDB" id="PiroplasmaDB:BOVATA_039690"/>
<evidence type="ECO:0000256" key="3">
    <source>
        <dbReference type="ARBA" id="ARBA00009730"/>
    </source>
</evidence>
<evidence type="ECO:0000313" key="12">
    <source>
        <dbReference type="EMBL" id="GBE62476.1"/>
    </source>
</evidence>
<accession>A0A2H6KHK4</accession>
<keyword evidence="4 10" id="KW-0479">Metal-binding</keyword>
<evidence type="ECO:0000256" key="8">
    <source>
        <dbReference type="ARBA" id="ARBA00023163"/>
    </source>
</evidence>
<feature type="region of interest" description="Disordered" evidence="11">
    <location>
        <begin position="85"/>
        <end position="159"/>
    </location>
</feature>
<keyword evidence="8 10" id="KW-0804">Transcription</keyword>
<dbReference type="EMBL" id="BDSA01000005">
    <property type="protein sequence ID" value="GBE62476.1"/>
    <property type="molecule type" value="Genomic_DNA"/>
</dbReference>
<keyword evidence="5 10" id="KW-0863">Zinc-finger</keyword>
<dbReference type="OrthoDB" id="445983at2759"/>
<dbReference type="SUPFAM" id="SSF57783">
    <property type="entry name" value="Zinc beta-ribbon"/>
    <property type="match status" value="1"/>
</dbReference>
<dbReference type="GO" id="GO:0003746">
    <property type="term" value="F:translation elongation factor activity"/>
    <property type="evidence" value="ECO:0007669"/>
    <property type="project" value="UniProtKB-KW"/>
</dbReference>
<dbReference type="GO" id="GO:0000993">
    <property type="term" value="F:RNA polymerase II complex binding"/>
    <property type="evidence" value="ECO:0007669"/>
    <property type="project" value="TreeGrafter"/>
</dbReference>
<comment type="function">
    <text evidence="1 10">Transcription elongation factor implicated in the maintenance of proper chromatin structure in actively transcribed regions.</text>
</comment>
<proteinExistence type="inferred from homology"/>
<keyword evidence="12" id="KW-0648">Protein biosynthesis</keyword>
<keyword evidence="9 10" id="KW-0539">Nucleus</keyword>
<dbReference type="Proteomes" id="UP000236319">
    <property type="component" value="Unassembled WGS sequence"/>
</dbReference>
<dbReference type="InterPro" id="IPR007808">
    <property type="entry name" value="Elf1"/>
</dbReference>
<dbReference type="PANTHER" id="PTHR20934:SF0">
    <property type="entry name" value="TRANSCRIPTION ELONGATION FACTOR 1 HOMOLOG"/>
    <property type="match status" value="1"/>
</dbReference>
<dbReference type="RefSeq" id="XP_028868719.1">
    <property type="nucleotide sequence ID" value="XM_029012886.1"/>
</dbReference>
<evidence type="ECO:0000256" key="4">
    <source>
        <dbReference type="ARBA" id="ARBA00022723"/>
    </source>
</evidence>
<feature type="compositionally biased region" description="Polar residues" evidence="11">
    <location>
        <begin position="99"/>
        <end position="115"/>
    </location>
</feature>
<evidence type="ECO:0000256" key="7">
    <source>
        <dbReference type="ARBA" id="ARBA00023015"/>
    </source>
</evidence>